<accession>F8NEE8</accession>
<reference evidence="1" key="1">
    <citation type="submission" date="2011-04" db="EMBL/GenBank/DDBJ databases">
        <title>Evolution of plant cell wall degrading machinery underlies the functional diversity of forest fungi.</title>
        <authorList>
            <consortium name="US DOE Joint Genome Institute (JGI-PGF)"/>
            <person name="Eastwood D.C."/>
            <person name="Floudas D."/>
            <person name="Binder M."/>
            <person name="Majcherczyk A."/>
            <person name="Schneider P."/>
            <person name="Aerts A."/>
            <person name="Asiegbu F.O."/>
            <person name="Baker S.E."/>
            <person name="Barry K."/>
            <person name="Bendiksby M."/>
            <person name="Blumentritt M."/>
            <person name="Coutinho P.M."/>
            <person name="Cullen D."/>
            <person name="Cullen D."/>
            <person name="Gathman A."/>
            <person name="Goodell B."/>
            <person name="Henrissat B."/>
            <person name="Ihrmark K."/>
            <person name="Kauserud H."/>
            <person name="Kohler A."/>
            <person name="LaButti K."/>
            <person name="Lapidus A."/>
            <person name="Lavin J.L."/>
            <person name="Lee Y.-H."/>
            <person name="Lindquist E."/>
            <person name="Lilly W."/>
            <person name="Lucas S."/>
            <person name="Morin E."/>
            <person name="Murat C."/>
            <person name="Oguiza J.A."/>
            <person name="Park J."/>
            <person name="Pisabarro A.G."/>
            <person name="Riley R."/>
            <person name="Rosling A."/>
            <person name="Salamov A."/>
            <person name="Schmidt O."/>
            <person name="Schmutz J."/>
            <person name="Skrede I."/>
            <person name="Stenlid J."/>
            <person name="Wiebenga A."/>
            <person name="Xie X."/>
            <person name="Kues U."/>
            <person name="Hibbett D.S."/>
            <person name="Hoffmeister D."/>
            <person name="Hogberg N."/>
            <person name="Martin F."/>
            <person name="Grigoriev I.V."/>
            <person name="Watkinson S.C."/>
        </authorList>
    </citation>
    <scope>NUCLEOTIDE SEQUENCE</scope>
    <source>
        <strain evidence="1">S7.9</strain>
    </source>
</reference>
<name>F8NEE8_SERL9</name>
<dbReference type="EMBL" id="GL945428">
    <property type="protein sequence ID" value="EGO30582.1"/>
    <property type="molecule type" value="Genomic_DNA"/>
</dbReference>
<dbReference type="RefSeq" id="XP_007312466.1">
    <property type="nucleotide sequence ID" value="XM_007312404.1"/>
</dbReference>
<dbReference type="HOGENOM" id="CLU_3033845_0_0_1"/>
<dbReference type="KEGG" id="sla:SERLADRAFT_454880"/>
<dbReference type="GeneID" id="18817092"/>
<dbReference type="Proteomes" id="UP000008064">
    <property type="component" value="Unassembled WGS sequence"/>
</dbReference>
<sequence length="55" mass="6216">MQQVSTNPIVALIRKYCSNNSCGTYCNSMILPSKKIPVLVNVTQLWRKCTRSLLT</sequence>
<protein>
    <submittedName>
        <fullName evidence="1">Uncharacterized protein</fullName>
    </submittedName>
</protein>
<proteinExistence type="predicted"/>
<organism>
    <name type="scientific">Serpula lacrymans var. lacrymans (strain S7.9)</name>
    <name type="common">Dry rot fungus</name>
    <dbReference type="NCBI Taxonomy" id="578457"/>
    <lineage>
        <taxon>Eukaryota</taxon>
        <taxon>Fungi</taxon>
        <taxon>Dikarya</taxon>
        <taxon>Basidiomycota</taxon>
        <taxon>Agaricomycotina</taxon>
        <taxon>Agaricomycetes</taxon>
        <taxon>Agaricomycetidae</taxon>
        <taxon>Boletales</taxon>
        <taxon>Coniophorineae</taxon>
        <taxon>Serpulaceae</taxon>
        <taxon>Serpula</taxon>
    </lineage>
</organism>
<dbReference type="AlphaFoldDB" id="F8NEE8"/>
<evidence type="ECO:0000313" key="1">
    <source>
        <dbReference type="EMBL" id="EGO30582.1"/>
    </source>
</evidence>
<gene>
    <name evidence="1" type="ORF">SERLADRAFT_454880</name>
</gene>